<organism evidence="2 3">
    <name type="scientific">Tupaia chinensis</name>
    <name type="common">Chinese tree shrew</name>
    <name type="synonym">Tupaia belangeri chinensis</name>
    <dbReference type="NCBI Taxonomy" id="246437"/>
    <lineage>
        <taxon>Eukaryota</taxon>
        <taxon>Metazoa</taxon>
        <taxon>Chordata</taxon>
        <taxon>Craniata</taxon>
        <taxon>Vertebrata</taxon>
        <taxon>Euteleostomi</taxon>
        <taxon>Mammalia</taxon>
        <taxon>Eutheria</taxon>
        <taxon>Euarchontoglires</taxon>
        <taxon>Scandentia</taxon>
        <taxon>Tupaiidae</taxon>
        <taxon>Tupaia</taxon>
    </lineage>
</organism>
<gene>
    <name evidence="2" type="ORF">TREES_T100017472</name>
</gene>
<dbReference type="Proteomes" id="UP000011518">
    <property type="component" value="Unassembled WGS sequence"/>
</dbReference>
<dbReference type="GO" id="GO:0005654">
    <property type="term" value="C:nucleoplasm"/>
    <property type="evidence" value="ECO:0007669"/>
    <property type="project" value="TreeGrafter"/>
</dbReference>
<reference evidence="3" key="1">
    <citation type="submission" date="2012-07" db="EMBL/GenBank/DDBJ databases">
        <title>Genome of the Chinese tree shrew, a rising model animal genetically related to primates.</title>
        <authorList>
            <person name="Zhang G."/>
            <person name="Fan Y."/>
            <person name="Yao Y."/>
            <person name="Huang Z."/>
        </authorList>
    </citation>
    <scope>NUCLEOTIDE SEQUENCE [LARGE SCALE GENOMIC DNA]</scope>
</reference>
<dbReference type="AlphaFoldDB" id="L8Y4P2"/>
<proteinExistence type="predicted"/>
<dbReference type="GO" id="GO:0000724">
    <property type="term" value="P:double-strand break repair via homologous recombination"/>
    <property type="evidence" value="ECO:0007669"/>
    <property type="project" value="TreeGrafter"/>
</dbReference>
<reference evidence="3" key="2">
    <citation type="journal article" date="2013" name="Nat. Commun.">
        <title>Genome of the Chinese tree shrew.</title>
        <authorList>
            <person name="Fan Y."/>
            <person name="Huang Z.Y."/>
            <person name="Cao C.C."/>
            <person name="Chen C.S."/>
            <person name="Chen Y.X."/>
            <person name="Fan D.D."/>
            <person name="He J."/>
            <person name="Hou H.L."/>
            <person name="Hu L."/>
            <person name="Hu X.T."/>
            <person name="Jiang X.T."/>
            <person name="Lai R."/>
            <person name="Lang Y.S."/>
            <person name="Liang B."/>
            <person name="Liao S.G."/>
            <person name="Mu D."/>
            <person name="Ma Y.Y."/>
            <person name="Niu Y.Y."/>
            <person name="Sun X.Q."/>
            <person name="Xia J.Q."/>
            <person name="Xiao J."/>
            <person name="Xiong Z.Q."/>
            <person name="Xu L."/>
            <person name="Yang L."/>
            <person name="Zhang Y."/>
            <person name="Zhao W."/>
            <person name="Zhao X.D."/>
            <person name="Zheng Y.T."/>
            <person name="Zhou J.M."/>
            <person name="Zhu Y.B."/>
            <person name="Zhang G.J."/>
            <person name="Wang J."/>
            <person name="Yao Y.G."/>
        </authorList>
    </citation>
    <scope>NUCLEOTIDE SEQUENCE [LARGE SCALE GENOMIC DNA]</scope>
</reference>
<dbReference type="InterPro" id="IPR053054">
    <property type="entry name" value="DNA_repair-scaffolding"/>
</dbReference>
<feature type="domain" description="DUF4502" evidence="1">
    <location>
        <begin position="5"/>
        <end position="79"/>
    </location>
</feature>
<keyword evidence="3" id="KW-1185">Reference proteome</keyword>
<dbReference type="EMBL" id="KB369284">
    <property type="protein sequence ID" value="ELV09920.1"/>
    <property type="molecule type" value="Genomic_DNA"/>
</dbReference>
<accession>L8Y4P2</accession>
<protein>
    <recommendedName>
        <fullName evidence="1">DUF4502 domain-containing protein</fullName>
    </recommendedName>
</protein>
<evidence type="ECO:0000313" key="2">
    <source>
        <dbReference type="EMBL" id="ELV09920.1"/>
    </source>
</evidence>
<dbReference type="Pfam" id="PF14950">
    <property type="entry name" value="DUF4502"/>
    <property type="match status" value="1"/>
</dbReference>
<dbReference type="InParanoid" id="L8Y4P2"/>
<dbReference type="STRING" id="246437.L8Y4P2"/>
<sequence length="79" mass="8794">MYLVVGRKSGVLTVRILEVHEEYTVHVATCEQLPGLSPTIPFRGVAPGPGASLKVLFTKETAEELRVQDQDIIYVFPPW</sequence>
<dbReference type="eggNOG" id="ENOG502S0BG">
    <property type="taxonomic scope" value="Eukaryota"/>
</dbReference>
<evidence type="ECO:0000313" key="3">
    <source>
        <dbReference type="Proteomes" id="UP000011518"/>
    </source>
</evidence>
<dbReference type="PANTHER" id="PTHR34347:SF1">
    <property type="entry name" value="DNA REPAIR-SCAFFOLDING PROTEIN"/>
    <property type="match status" value="1"/>
</dbReference>
<name>L8Y4P2_TUPCH</name>
<evidence type="ECO:0000259" key="1">
    <source>
        <dbReference type="Pfam" id="PF14950"/>
    </source>
</evidence>
<dbReference type="GO" id="GO:0070202">
    <property type="term" value="P:regulation of establishment of protein localization to chromosome"/>
    <property type="evidence" value="ECO:0007669"/>
    <property type="project" value="TreeGrafter"/>
</dbReference>
<dbReference type="GO" id="GO:0000228">
    <property type="term" value="C:nuclear chromosome"/>
    <property type="evidence" value="ECO:0007669"/>
    <property type="project" value="TreeGrafter"/>
</dbReference>
<dbReference type="InterPro" id="IPR028026">
    <property type="entry name" value="DUF4502"/>
</dbReference>
<dbReference type="PANTHER" id="PTHR34347">
    <property type="entry name" value="DNA REPAIR-SCAFFOLDING PROTEIN SPIDR"/>
    <property type="match status" value="1"/>
</dbReference>